<gene>
    <name evidence="2" type="ORF">DXB65_09800</name>
</gene>
<accession>A0A3E5BDX4</accession>
<dbReference type="EMBL" id="QSUL01000006">
    <property type="protein sequence ID" value="RGN35812.1"/>
    <property type="molecule type" value="Genomic_DNA"/>
</dbReference>
<evidence type="ECO:0000313" key="3">
    <source>
        <dbReference type="Proteomes" id="UP000260983"/>
    </source>
</evidence>
<name>A0A3E5BDX4_9BACE</name>
<comment type="caution">
    <text evidence="2">The sequence shown here is derived from an EMBL/GenBank/DDBJ whole genome shotgun (WGS) entry which is preliminary data.</text>
</comment>
<feature type="signal peptide" evidence="1">
    <location>
        <begin position="1"/>
        <end position="20"/>
    </location>
</feature>
<evidence type="ECO:0000313" key="2">
    <source>
        <dbReference type="EMBL" id="RGN35812.1"/>
    </source>
</evidence>
<dbReference type="Proteomes" id="UP000260983">
    <property type="component" value="Unassembled WGS sequence"/>
</dbReference>
<organism evidence="2 3">
    <name type="scientific">Bacteroides oleiciplenus</name>
    <dbReference type="NCBI Taxonomy" id="626931"/>
    <lineage>
        <taxon>Bacteria</taxon>
        <taxon>Pseudomonadati</taxon>
        <taxon>Bacteroidota</taxon>
        <taxon>Bacteroidia</taxon>
        <taxon>Bacteroidales</taxon>
        <taxon>Bacteroidaceae</taxon>
        <taxon>Bacteroides</taxon>
    </lineage>
</organism>
<protein>
    <submittedName>
        <fullName evidence="2">DUF3244 domain-containing protein</fullName>
    </submittedName>
</protein>
<reference evidence="2 3" key="1">
    <citation type="submission" date="2018-08" db="EMBL/GenBank/DDBJ databases">
        <title>A genome reference for cultivated species of the human gut microbiota.</title>
        <authorList>
            <person name="Zou Y."/>
            <person name="Xue W."/>
            <person name="Luo G."/>
        </authorList>
    </citation>
    <scope>NUCLEOTIDE SEQUENCE [LARGE SCALE GENOMIC DNA]</scope>
    <source>
        <strain evidence="2 3">OM05-15BH</strain>
    </source>
</reference>
<sequence length="140" mass="15214">MKLKLILCLLGVFSLLRANANSLVNNDGVLDKTTIQMTANDVPFDILTNGNLGDHRSIRPLIPFFVVLDKSNYSLELYFELAIGEVDIIVSQDGVVVYSSSENIQSSVQKGIQLELGSSGNFLIEIEGKNGAYACGEFAL</sequence>
<dbReference type="AlphaFoldDB" id="A0A3E5BDX4"/>
<keyword evidence="1" id="KW-0732">Signal</keyword>
<proteinExistence type="predicted"/>
<evidence type="ECO:0000256" key="1">
    <source>
        <dbReference type="SAM" id="SignalP"/>
    </source>
</evidence>
<feature type="chain" id="PRO_5017810022" evidence="1">
    <location>
        <begin position="21"/>
        <end position="140"/>
    </location>
</feature>
<dbReference type="RefSeq" id="WP_117724122.1">
    <property type="nucleotide sequence ID" value="NZ_QSUL01000006.1"/>
</dbReference>
<dbReference type="Gene3D" id="2.60.40.3080">
    <property type="match status" value="1"/>
</dbReference>